<protein>
    <recommendedName>
        <fullName evidence="4">Menaquinone-specific isochorismate synthase</fullName>
    </recommendedName>
</protein>
<proteinExistence type="predicted"/>
<dbReference type="GeneID" id="78020040"/>
<name>A0A2S0Q9T0_NODSP</name>
<organism evidence="2 3">
    <name type="scientific">Nodularia spumigena UHCC 0039</name>
    <dbReference type="NCBI Taxonomy" id="1914872"/>
    <lineage>
        <taxon>Bacteria</taxon>
        <taxon>Bacillati</taxon>
        <taxon>Cyanobacteriota</taxon>
        <taxon>Cyanophyceae</taxon>
        <taxon>Nostocales</taxon>
        <taxon>Nodulariaceae</taxon>
        <taxon>Nodularia</taxon>
    </lineage>
</organism>
<dbReference type="RefSeq" id="WP_199912085.1">
    <property type="nucleotide sequence ID" value="NZ_CAWNZE010000001.1"/>
</dbReference>
<feature type="region of interest" description="Disordered" evidence="1">
    <location>
        <begin position="34"/>
        <end position="58"/>
    </location>
</feature>
<sequence length="58" mass="6567">MSKSGRTQEILQSMRNIPQQVINYISEAVSRIFSPRDDNYPATGVQPFEGDPPDKKND</sequence>
<dbReference type="AlphaFoldDB" id="A0A2S0Q9T0"/>
<dbReference type="KEGG" id="nsp:BMF81_03400"/>
<reference evidence="2 3" key="1">
    <citation type="submission" date="2017-03" db="EMBL/GenBank/DDBJ databases">
        <title>Comparative genomics of the toxic Baltic Sea cyanobacteria Nodularia spumigena UHCC 0039 and its response on varying salinity.</title>
        <authorList>
            <person name="Teikari J.E."/>
        </authorList>
    </citation>
    <scope>NUCLEOTIDE SEQUENCE [LARGE SCALE GENOMIC DNA]</scope>
    <source>
        <strain evidence="2 3">UHCC 0039</strain>
    </source>
</reference>
<gene>
    <name evidence="2" type="ORF">BMF81_03400</name>
</gene>
<evidence type="ECO:0000313" key="2">
    <source>
        <dbReference type="EMBL" id="AVZ31070.1"/>
    </source>
</evidence>
<evidence type="ECO:0000256" key="1">
    <source>
        <dbReference type="SAM" id="MobiDB-lite"/>
    </source>
</evidence>
<dbReference type="Proteomes" id="UP000244056">
    <property type="component" value="Chromosome"/>
</dbReference>
<accession>A0A2S0Q9T0</accession>
<evidence type="ECO:0000313" key="3">
    <source>
        <dbReference type="Proteomes" id="UP000244056"/>
    </source>
</evidence>
<dbReference type="EMBL" id="CP020114">
    <property type="protein sequence ID" value="AVZ31070.1"/>
    <property type="molecule type" value="Genomic_DNA"/>
</dbReference>
<evidence type="ECO:0008006" key="4">
    <source>
        <dbReference type="Google" id="ProtNLM"/>
    </source>
</evidence>